<sequence>MNISDEEPCDVRPSCSTSTSSKVMRTRDLTQDPVQEKDFNSTLTKDIAVKLTRLQSAKKRRAKKAAKSKRRNRWRHGLLNGRFSKKKKKKVPSESSSSQQAFQNTKPVTEAISSEDRGNEQINTHLHNQSYQEELYENAQQNEQRVSNVAQNKTENLNLSTCETEKEDLCVNATYACARTLPYKFYQKNIIPCSASAMDYCASSSSSSTESSLHSNQSNLTGYLSHKDTRVMNTLIRLRLKLMAKKIKRLNEWKFKRKSAYNDEYSSNSETEKQHVPSKKRRRIVFMEESDSENETVNDTTAIEDNNRSEFHLSLEKIDTKKTCIQFGSQTKVILTKLEKMEDEDVIKWRKSKTKPSDIASESVEEQLKRRKLSQNLVASNSQDKLILPTANRFLETQNIPKDSPSTNNYTDKRRYAAKSKLNKLRKKYKLFKKPRVLLIKLDALQCSFKDGRYSATEVERLTKKYLNFVINSISKSKPHELTTYKHMRLQSIIGANTICMEDHSISSSLSREQSVNESLKPCFVEENSIKDVQITENSGNAPFQIHRKPIQNRCKTLSSKASEKKNNTSPRKRLEIWRNAFRSLIRPEKSQIASTSKSTTETFSIPQSSLKKSVNAACESVVTLASTSTSSMKHTTPVGFPSKLTSPNEQTKDSTKPTECNDTSKSKSSISSKNLPSDANVDKIISKNDLTQSKNDTISKSPCKNAKVTDNVIILDSFLNSNKKISEMSPKLHKEVTNLELSTNDKSEKSKTSKNCSVEQLFQTIQHKKEESHKCIACGSSFKNYNLWMKHLANNFNATHMNVNSKFSYASKCIKASLLKIMNKEKKLENSKPSTSKYLSVNEESDSHQLDKSVVNSDVESSSSSSSLSSLKAIKIHREQSKMSKNKMKNKSAMKSKSGRNSSSGAKIPDSNNIECSNSTNIRVKQKITCKICSKSFDTNQQLFEDMAKHMHNDFQNMQTAIENYIISTQESNKTNDQISNDMAKNSIEAAVKEVEVARNYINESEKSQPENINESNAENLVSSEVSQQDATKEKNKISNLSVAEYTIEQHVKEQSTPATNNVEQEVGKTQCAEKESICDAGPSSELQSEESLTICECHKPKNETIEAMGSNIYIEIVLLCTTCQTIFRGLECFEVHCTSSVDGMLCNKNRLQGRKSKLLCVSCQQILNSLQDLLQHLTMHSRLNRRGTVTFSCSTCKVIFYSFGPLFESHFHNHEKNSLFLASRLSFPRPSYISSKLIKLPATDIPIEQFYMQIADYVCHHCRMPFIYEQDLKSHKVICESHNVESRIGSLDGKSTTSTTPSKIPILLICGFCNKTFYSRMSFELHSLEHTQKREVHLHYTCVAVTAVTKVYICKVCTTMWQCLQTFREHWRTHSELRAEYICSLCRNCFHSVELFQKHALMHKNNGKKQMPITCEVIYRDISDGNSNINSQRDTTINELPYMNLSYFDNKKNFVDKTVNDKSCESQKSTRLLLKNLMSENRSTQSSVCSNKEAQAIRNVPQVPVQIPSSNSLVAVTQSEPNSNGNSENLDDDTDEDLTIVLSESEESSVSSVIKKNVDSMSSTTPGNTKSTTSDSAITGQMRCSNNMTPIAAPSKTSSYVRESLNSRISVITPIESENTQLKTNLSVSKDNNTLENSVDRSVSSVANSSSEDLKELLPKNAMSSVPKAFLRVKSLAELTNNPPEKLLCQTCGMSFESRQKFKTHMLTHIQPPQNKKDDQITSSGNVQVWSAKSTFNSQVTMPTTSTQDHSLSSAMTPSVTAHPNTSTVSSINSRQYQVVGVKPLRSDKYNANVETSKLKEAVCQEKSTCVLLNDVDTTSQQISQKTAYHQNLPLVNYSLNKSIQSAQQQQSTGTVAVRPFLQTYQTSKLPPPPYLQQQHLQQLQHPQLVHQQKQHQIQQQQLQQPQLQQTQQQQQQQQQPQQLVHQQKQQQLQQPQLQQTQHQQQQQQQLQLQQRQRLQQQQQRLQQQQQLQHQQHQPLQQQQQLNVGNNVMHYIISKTDMSYQLRPNLMPTSTDNVMLVTVNTMQQISQNPDRYICIYCPGFECGSVQEFALHEHSPKHEARSHYNNVTYLS</sequence>
<evidence type="ECO:0000256" key="4">
    <source>
        <dbReference type="ARBA" id="ARBA00022833"/>
    </source>
</evidence>
<feature type="region of interest" description="Disordered" evidence="7">
    <location>
        <begin position="1006"/>
        <end position="1037"/>
    </location>
</feature>
<feature type="coiled-coil region" evidence="6">
    <location>
        <begin position="1946"/>
        <end position="1978"/>
    </location>
</feature>
<keyword evidence="1" id="KW-0479">Metal-binding</keyword>
<keyword evidence="2" id="KW-0677">Repeat</keyword>
<feature type="compositionally biased region" description="Polar residues" evidence="7">
    <location>
        <begin position="14"/>
        <end position="23"/>
    </location>
</feature>
<name>A0A195DLK2_9HYME</name>
<dbReference type="PROSITE" id="PS50157">
    <property type="entry name" value="ZINC_FINGER_C2H2_2"/>
    <property type="match status" value="3"/>
</dbReference>
<feature type="compositionally biased region" description="Low complexity" evidence="7">
    <location>
        <begin position="862"/>
        <end position="872"/>
    </location>
</feature>
<feature type="compositionally biased region" description="Basic residues" evidence="7">
    <location>
        <begin position="885"/>
        <end position="899"/>
    </location>
</feature>
<dbReference type="STRING" id="471704.A0A195DLK2"/>
<feature type="domain" description="C2H2-type" evidence="8">
    <location>
        <begin position="1259"/>
        <end position="1289"/>
    </location>
</feature>
<feature type="region of interest" description="Disordered" evidence="7">
    <location>
        <begin position="1"/>
        <end position="37"/>
    </location>
</feature>
<feature type="region of interest" description="Disordered" evidence="7">
    <location>
        <begin position="1743"/>
        <end position="1770"/>
    </location>
</feature>
<feature type="compositionally biased region" description="Polar residues" evidence="7">
    <location>
        <begin position="900"/>
        <end position="917"/>
    </location>
</feature>
<feature type="domain" description="C2H2-type" evidence="8">
    <location>
        <begin position="1689"/>
        <end position="1716"/>
    </location>
</feature>
<keyword evidence="4" id="KW-0862">Zinc</keyword>
<evidence type="ECO:0000256" key="5">
    <source>
        <dbReference type="PROSITE-ProRule" id="PRU00042"/>
    </source>
</evidence>
<keyword evidence="6" id="KW-0175">Coiled coil</keyword>
<dbReference type="GO" id="GO:0000981">
    <property type="term" value="F:DNA-binding transcription factor activity, RNA polymerase II-specific"/>
    <property type="evidence" value="ECO:0007669"/>
    <property type="project" value="TreeGrafter"/>
</dbReference>
<feature type="domain" description="C2H2-type" evidence="8">
    <location>
        <begin position="1310"/>
        <end position="1337"/>
    </location>
</feature>
<dbReference type="Proteomes" id="UP000078492">
    <property type="component" value="Unassembled WGS sequence"/>
</dbReference>
<feature type="region of interest" description="Disordered" evidence="7">
    <location>
        <begin position="54"/>
        <end position="116"/>
    </location>
</feature>
<evidence type="ECO:0000313" key="9">
    <source>
        <dbReference type="EMBL" id="KYN13770.1"/>
    </source>
</evidence>
<reference evidence="9 10" key="1">
    <citation type="submission" date="2015-09" db="EMBL/GenBank/DDBJ databases">
        <title>Trachymyrmex cornetzi WGS genome.</title>
        <authorList>
            <person name="Nygaard S."/>
            <person name="Hu H."/>
            <person name="Boomsma J."/>
            <person name="Zhang G."/>
        </authorList>
    </citation>
    <scope>NUCLEOTIDE SEQUENCE [LARGE SCALE GENOMIC DNA]</scope>
    <source>
        <strain evidence="9">Tcor2-1</strain>
        <tissue evidence="9">Whole body</tissue>
    </source>
</reference>
<keyword evidence="10" id="KW-1185">Reference proteome</keyword>
<accession>A0A195DLK2</accession>
<feature type="region of interest" description="Disordered" evidence="7">
    <location>
        <begin position="1553"/>
        <end position="1579"/>
    </location>
</feature>
<evidence type="ECO:0000256" key="6">
    <source>
        <dbReference type="SAM" id="Coils"/>
    </source>
</evidence>
<keyword evidence="3 5" id="KW-0863">Zinc-finger</keyword>
<feature type="region of interest" description="Disordered" evidence="7">
    <location>
        <begin position="626"/>
        <end position="681"/>
    </location>
</feature>
<evidence type="ECO:0000256" key="7">
    <source>
        <dbReference type="SAM" id="MobiDB-lite"/>
    </source>
</evidence>
<feature type="compositionally biased region" description="Polar residues" evidence="7">
    <location>
        <begin position="1517"/>
        <end position="1527"/>
    </location>
</feature>
<proteinExistence type="predicted"/>
<feature type="region of interest" description="Disordered" evidence="7">
    <location>
        <begin position="850"/>
        <end position="917"/>
    </location>
</feature>
<dbReference type="PROSITE" id="PS00028">
    <property type="entry name" value="ZINC_FINGER_C2H2_1"/>
    <property type="match status" value="5"/>
</dbReference>
<evidence type="ECO:0000256" key="1">
    <source>
        <dbReference type="ARBA" id="ARBA00022723"/>
    </source>
</evidence>
<dbReference type="GO" id="GO:0008270">
    <property type="term" value="F:zinc ion binding"/>
    <property type="evidence" value="ECO:0007669"/>
    <property type="project" value="UniProtKB-KW"/>
</dbReference>
<protein>
    <submittedName>
        <fullName evidence="9">Reticulocyte-binding protein 2 like protein a</fullName>
    </submittedName>
</protein>
<dbReference type="EMBL" id="KQ980734">
    <property type="protein sequence ID" value="KYN13770.1"/>
    <property type="molecule type" value="Genomic_DNA"/>
</dbReference>
<evidence type="ECO:0000256" key="3">
    <source>
        <dbReference type="ARBA" id="ARBA00022771"/>
    </source>
</evidence>
<dbReference type="GO" id="GO:0000977">
    <property type="term" value="F:RNA polymerase II transcription regulatory region sequence-specific DNA binding"/>
    <property type="evidence" value="ECO:0007669"/>
    <property type="project" value="TreeGrafter"/>
</dbReference>
<gene>
    <name evidence="9" type="ORF">ALC57_13843</name>
</gene>
<evidence type="ECO:0000256" key="2">
    <source>
        <dbReference type="ARBA" id="ARBA00022737"/>
    </source>
</evidence>
<evidence type="ECO:0000259" key="8">
    <source>
        <dbReference type="PROSITE" id="PS50157"/>
    </source>
</evidence>
<feature type="region of interest" description="Disordered" evidence="7">
    <location>
        <begin position="1517"/>
        <end position="1536"/>
    </location>
</feature>
<feature type="compositionally biased region" description="Polar residues" evidence="7">
    <location>
        <begin position="1561"/>
        <end position="1579"/>
    </location>
</feature>
<dbReference type="GO" id="GO:0005634">
    <property type="term" value="C:nucleus"/>
    <property type="evidence" value="ECO:0007669"/>
    <property type="project" value="TreeGrafter"/>
</dbReference>
<feature type="compositionally biased region" description="Polar residues" evidence="7">
    <location>
        <begin position="1011"/>
        <end position="1031"/>
    </location>
</feature>
<dbReference type="PANTHER" id="PTHR24379:SF127">
    <property type="entry name" value="BLOODY FINGERS-RELATED"/>
    <property type="match status" value="1"/>
</dbReference>
<evidence type="ECO:0000313" key="10">
    <source>
        <dbReference type="Proteomes" id="UP000078492"/>
    </source>
</evidence>
<feature type="compositionally biased region" description="Basic and acidic residues" evidence="7">
    <location>
        <begin position="25"/>
        <end position="37"/>
    </location>
</feature>
<dbReference type="InterPro" id="IPR013087">
    <property type="entry name" value="Znf_C2H2_type"/>
</dbReference>
<dbReference type="SMART" id="SM00355">
    <property type="entry name" value="ZnF_C2H2"/>
    <property type="match status" value="10"/>
</dbReference>
<feature type="compositionally biased region" description="Basic residues" evidence="7">
    <location>
        <begin position="56"/>
        <end position="76"/>
    </location>
</feature>
<dbReference type="PANTHER" id="PTHR24379">
    <property type="entry name" value="KRAB AND ZINC FINGER DOMAIN-CONTAINING"/>
    <property type="match status" value="1"/>
</dbReference>
<organism evidence="9 10">
    <name type="scientific">Trachymyrmex cornetzi</name>
    <dbReference type="NCBI Taxonomy" id="471704"/>
    <lineage>
        <taxon>Eukaryota</taxon>
        <taxon>Metazoa</taxon>
        <taxon>Ecdysozoa</taxon>
        <taxon>Arthropoda</taxon>
        <taxon>Hexapoda</taxon>
        <taxon>Insecta</taxon>
        <taxon>Pterygota</taxon>
        <taxon>Neoptera</taxon>
        <taxon>Endopterygota</taxon>
        <taxon>Hymenoptera</taxon>
        <taxon>Apocrita</taxon>
        <taxon>Aculeata</taxon>
        <taxon>Formicoidea</taxon>
        <taxon>Formicidae</taxon>
        <taxon>Myrmicinae</taxon>
        <taxon>Trachymyrmex</taxon>
    </lineage>
</organism>